<protein>
    <submittedName>
        <fullName evidence="1">Uncharacterized protein</fullName>
    </submittedName>
</protein>
<keyword evidence="2" id="KW-1185">Reference proteome</keyword>
<accession>A0A2T1DY19</accession>
<organism evidence="1 2">
    <name type="scientific">Stenomitos frigidus ULC18</name>
    <dbReference type="NCBI Taxonomy" id="2107698"/>
    <lineage>
        <taxon>Bacteria</taxon>
        <taxon>Bacillati</taxon>
        <taxon>Cyanobacteriota</taxon>
        <taxon>Cyanophyceae</taxon>
        <taxon>Leptolyngbyales</taxon>
        <taxon>Leptolyngbyaceae</taxon>
        <taxon>Stenomitos</taxon>
    </lineage>
</organism>
<reference evidence="1 2" key="2">
    <citation type="submission" date="2018-03" db="EMBL/GenBank/DDBJ databases">
        <title>The ancient ancestry and fast evolution of plastids.</title>
        <authorList>
            <person name="Moore K.R."/>
            <person name="Magnabosco C."/>
            <person name="Momper L."/>
            <person name="Gold D.A."/>
            <person name="Bosak T."/>
            <person name="Fournier G.P."/>
        </authorList>
    </citation>
    <scope>NUCLEOTIDE SEQUENCE [LARGE SCALE GENOMIC DNA]</scope>
    <source>
        <strain evidence="1 2">ULC18</strain>
    </source>
</reference>
<gene>
    <name evidence="1" type="ORF">C7B82_23880</name>
</gene>
<reference evidence="2" key="1">
    <citation type="submission" date="2018-02" db="EMBL/GenBank/DDBJ databases">
        <authorList>
            <person name="Moore K."/>
            <person name="Momper L."/>
        </authorList>
    </citation>
    <scope>NUCLEOTIDE SEQUENCE [LARGE SCALE GENOMIC DNA]</scope>
    <source>
        <strain evidence="2">ULC18</strain>
    </source>
</reference>
<dbReference type="AlphaFoldDB" id="A0A2T1DY19"/>
<name>A0A2T1DY19_9CYAN</name>
<evidence type="ECO:0000313" key="1">
    <source>
        <dbReference type="EMBL" id="PSB25372.1"/>
    </source>
</evidence>
<sequence length="59" mass="6651">MRKQFRPLIDPDVGREFKAFCEDNGLIIGTAATKALVDWLKRQKQTEKSEATLVSSNPT</sequence>
<evidence type="ECO:0000313" key="2">
    <source>
        <dbReference type="Proteomes" id="UP000239576"/>
    </source>
</evidence>
<dbReference type="Proteomes" id="UP000239576">
    <property type="component" value="Unassembled WGS sequence"/>
</dbReference>
<dbReference type="EMBL" id="PVWK01000126">
    <property type="protein sequence ID" value="PSB25372.1"/>
    <property type="molecule type" value="Genomic_DNA"/>
</dbReference>
<proteinExistence type="predicted"/>
<dbReference type="RefSeq" id="WP_106259190.1">
    <property type="nucleotide sequence ID" value="NZ_CAWNSW010000164.1"/>
</dbReference>
<comment type="caution">
    <text evidence="1">The sequence shown here is derived from an EMBL/GenBank/DDBJ whole genome shotgun (WGS) entry which is preliminary data.</text>
</comment>